<keyword evidence="2" id="KW-1185">Reference proteome</keyword>
<name>A0A4Y2SDE8_ARAVE</name>
<dbReference type="Proteomes" id="UP000499080">
    <property type="component" value="Unassembled WGS sequence"/>
</dbReference>
<accession>A0A4Y2SDE8</accession>
<reference evidence="1 2" key="1">
    <citation type="journal article" date="2019" name="Sci. Rep.">
        <title>Orb-weaving spider Araneus ventricosus genome elucidates the spidroin gene catalogue.</title>
        <authorList>
            <person name="Kono N."/>
            <person name="Nakamura H."/>
            <person name="Ohtoshi R."/>
            <person name="Moran D.A.P."/>
            <person name="Shinohara A."/>
            <person name="Yoshida Y."/>
            <person name="Fujiwara M."/>
            <person name="Mori M."/>
            <person name="Tomita M."/>
            <person name="Arakawa K."/>
        </authorList>
    </citation>
    <scope>NUCLEOTIDE SEQUENCE [LARGE SCALE GENOMIC DNA]</scope>
</reference>
<dbReference type="EMBL" id="BGPR01021194">
    <property type="protein sequence ID" value="GBN86252.1"/>
    <property type="molecule type" value="Genomic_DNA"/>
</dbReference>
<evidence type="ECO:0000313" key="2">
    <source>
        <dbReference type="Proteomes" id="UP000499080"/>
    </source>
</evidence>
<dbReference type="Gene3D" id="3.30.710.10">
    <property type="entry name" value="Potassium Channel Kv1.1, Chain A"/>
    <property type="match status" value="1"/>
</dbReference>
<sequence>MEQQNESGIVLDQAVTKEIKILNFHSYLKNNIFLFGNETVQLNKGYYPQSFKVRIFEHGRNCDIKIEIAKKYNYEPIDEYAHDEITWTFSIVDINGIGRFIQSFTGVNFINFPFEFEIPVFITYSKLLEQTEELIPNDILTVRCEVFSKSFPGTKLTTSNIGLHWDQIHLKYEPLEIDPYLVKTVPESEKHLIREMLNFLLNLNALKNKNIDLQAINILKEKLKRNKYDELLRTYMCGNPVFQAYRRLKRKIMEELKIHPGYVNLEEDLEPEFRTPWIHTKQQLKQRLDNMLDETEMMNVFYDLVQKLNPEKYDEEFNHVEEADITNFEGMLIYQFSKMDSYFNFFMHVVETELENDNEYMENWTERNNENRQTLIIETKDGVIFTLNETLVCELINESSFFKGMIEHTIHDINGTVILTECSQVFLQVLRFLQGEQILKDPFKLLCNAYEIADKYLIDRMSRLCADLMEPLLTDANIKFVQFFACKYGDEYLKEIVKSKKRNYGELNEKHSVYFS</sequence>
<organism evidence="1 2">
    <name type="scientific">Araneus ventricosus</name>
    <name type="common">Orbweaver spider</name>
    <name type="synonym">Epeira ventricosa</name>
    <dbReference type="NCBI Taxonomy" id="182803"/>
    <lineage>
        <taxon>Eukaryota</taxon>
        <taxon>Metazoa</taxon>
        <taxon>Ecdysozoa</taxon>
        <taxon>Arthropoda</taxon>
        <taxon>Chelicerata</taxon>
        <taxon>Arachnida</taxon>
        <taxon>Araneae</taxon>
        <taxon>Araneomorphae</taxon>
        <taxon>Entelegynae</taxon>
        <taxon>Araneoidea</taxon>
        <taxon>Araneidae</taxon>
        <taxon>Araneus</taxon>
    </lineage>
</organism>
<dbReference type="OrthoDB" id="6422794at2759"/>
<dbReference type="SUPFAM" id="SSF49599">
    <property type="entry name" value="TRAF domain-like"/>
    <property type="match status" value="1"/>
</dbReference>
<dbReference type="InterPro" id="IPR011333">
    <property type="entry name" value="SKP1/BTB/POZ_sf"/>
</dbReference>
<protein>
    <recommendedName>
        <fullName evidence="3">BTB domain-containing protein</fullName>
    </recommendedName>
</protein>
<dbReference type="AlphaFoldDB" id="A0A4Y2SDE8"/>
<comment type="caution">
    <text evidence="1">The sequence shown here is derived from an EMBL/GenBank/DDBJ whole genome shotgun (WGS) entry which is preliminary data.</text>
</comment>
<evidence type="ECO:0008006" key="3">
    <source>
        <dbReference type="Google" id="ProtNLM"/>
    </source>
</evidence>
<evidence type="ECO:0000313" key="1">
    <source>
        <dbReference type="EMBL" id="GBN86252.1"/>
    </source>
</evidence>
<proteinExistence type="predicted"/>
<gene>
    <name evidence="1" type="ORF">AVEN_222653_1</name>
</gene>